<dbReference type="HOGENOM" id="CLU_010194_2_18_1"/>
<dbReference type="OrthoDB" id="2102561at2759"/>
<dbReference type="GO" id="GO:0019433">
    <property type="term" value="P:triglyceride catabolic process"/>
    <property type="evidence" value="ECO:0007669"/>
    <property type="project" value="TreeGrafter"/>
</dbReference>
<dbReference type="InterPro" id="IPR036291">
    <property type="entry name" value="NAD(P)-bd_dom_sf"/>
</dbReference>
<protein>
    <submittedName>
        <fullName evidence="3">Uncharacterized protein</fullName>
    </submittedName>
</protein>
<evidence type="ECO:0000256" key="1">
    <source>
        <dbReference type="ARBA" id="ARBA00006484"/>
    </source>
</evidence>
<dbReference type="GO" id="GO:0005811">
    <property type="term" value="C:lipid droplet"/>
    <property type="evidence" value="ECO:0007669"/>
    <property type="project" value="TreeGrafter"/>
</dbReference>
<gene>
    <name evidence="3" type="ORF">FOVG_19723</name>
</gene>
<dbReference type="Proteomes" id="UP000030751">
    <property type="component" value="Unassembled WGS sequence"/>
</dbReference>
<sequence>MSTKPTALITGCSEGEAGHALALEFAAKGYRVFATARSTKSLAGLQEKGIELLTLDLDILFNNAGMMYEAPAIEADREQVQNMFNTNVFGLFDMVQAFTLLLLASVAGPNTPPTIINTASIVACVPYYFTA</sequence>
<name>W9NLC3_FUSOX</name>
<dbReference type="GO" id="GO:0006654">
    <property type="term" value="P:phosphatidic acid biosynthetic process"/>
    <property type="evidence" value="ECO:0007669"/>
    <property type="project" value="TreeGrafter"/>
</dbReference>
<reference evidence="3" key="2">
    <citation type="submission" date="2014-02" db="EMBL/GenBank/DDBJ databases">
        <title>Annotation of the Genome Sequence of Fusarium oxysporum HDV247.</title>
        <authorList>
            <consortium name="The Broad Institute Genomics Platform"/>
            <person name="Ma L.-J."/>
            <person name="Corby-Kistler H."/>
            <person name="Broz K."/>
            <person name="Gale L.R."/>
            <person name="Jonkers W."/>
            <person name="O'Donnell K."/>
            <person name="Ploetz R."/>
            <person name="Steinberg C."/>
            <person name="Schwartz D.C."/>
            <person name="VanEtten H."/>
            <person name="Zhou S."/>
            <person name="Young S.K."/>
            <person name="Zeng Q."/>
            <person name="Gargeya S."/>
            <person name="Fitzgerald M."/>
            <person name="Abouelleil A."/>
            <person name="Alvarado L."/>
            <person name="Chapman S.B."/>
            <person name="Gainer-Dewar J."/>
            <person name="Goldberg J."/>
            <person name="Griggs A."/>
            <person name="Gujja S."/>
            <person name="Hansen M."/>
            <person name="Howarth C."/>
            <person name="Imamovic A."/>
            <person name="Ireland A."/>
            <person name="Larimer J."/>
            <person name="McCowan C."/>
            <person name="Murphy C."/>
            <person name="Pearson M."/>
            <person name="Poon T.W."/>
            <person name="Priest M."/>
            <person name="Roberts A."/>
            <person name="Saif S."/>
            <person name="Shea T."/>
            <person name="Sykes S."/>
            <person name="Wortman J."/>
            <person name="Nusbaum C."/>
            <person name="Birren B."/>
        </authorList>
    </citation>
    <scope>NUCLEOTIDE SEQUENCE</scope>
    <source>
        <strain evidence="3">HDV247</strain>
    </source>
</reference>
<dbReference type="EMBL" id="KI981304">
    <property type="protein sequence ID" value="EXA28685.1"/>
    <property type="molecule type" value="Genomic_DNA"/>
</dbReference>
<dbReference type="SUPFAM" id="SSF51735">
    <property type="entry name" value="NAD(P)-binding Rossmann-fold domains"/>
    <property type="match status" value="1"/>
</dbReference>
<reference evidence="3" key="1">
    <citation type="submission" date="2011-10" db="EMBL/GenBank/DDBJ databases">
        <title>The Genome Sequence of Fusarium oxysporum HDV247.</title>
        <authorList>
            <consortium name="The Broad Institute Genome Sequencing Platform"/>
            <person name="Ma L.-J."/>
            <person name="Gale L.R."/>
            <person name="Schwartz D.C."/>
            <person name="Zhou S."/>
            <person name="Corby-Kistler H."/>
            <person name="Young S.K."/>
            <person name="Zeng Q."/>
            <person name="Gargeya S."/>
            <person name="Fitzgerald M."/>
            <person name="Haas B."/>
            <person name="Abouelleil A."/>
            <person name="Alvarado L."/>
            <person name="Arachchi H.M."/>
            <person name="Berlin A."/>
            <person name="Brown A."/>
            <person name="Chapman S.B."/>
            <person name="Chen Z."/>
            <person name="Dunbar C."/>
            <person name="Freedman E."/>
            <person name="Gearin G."/>
            <person name="Goldberg J."/>
            <person name="Griggs A."/>
            <person name="Gujja S."/>
            <person name="Heiman D."/>
            <person name="Howarth C."/>
            <person name="Larson L."/>
            <person name="Lui A."/>
            <person name="MacDonald P.J.P."/>
            <person name="Montmayeur A."/>
            <person name="Murphy C."/>
            <person name="Neiman D."/>
            <person name="Pearson M."/>
            <person name="Priest M."/>
            <person name="Roberts A."/>
            <person name="Saif S."/>
            <person name="Shea T."/>
            <person name="Shenoy N."/>
            <person name="Sisk P."/>
            <person name="Stolte C."/>
            <person name="Sykes S."/>
            <person name="Wortman J."/>
            <person name="Nusbaum C."/>
            <person name="Birren B."/>
        </authorList>
    </citation>
    <scope>NUCLEOTIDE SEQUENCE [LARGE SCALE GENOMIC DNA]</scope>
    <source>
        <strain evidence="3">HDV247</strain>
    </source>
</reference>
<comment type="similarity">
    <text evidence="1">Belongs to the short-chain dehydrogenases/reductases (SDR) family.</text>
</comment>
<dbReference type="AlphaFoldDB" id="W9NLC3"/>
<dbReference type="InterPro" id="IPR002347">
    <property type="entry name" value="SDR_fam"/>
</dbReference>
<proteinExistence type="inferred from homology"/>
<dbReference type="Pfam" id="PF00106">
    <property type="entry name" value="adh_short"/>
    <property type="match status" value="1"/>
</dbReference>
<dbReference type="GO" id="GO:0004806">
    <property type="term" value="F:triacylglycerol lipase activity"/>
    <property type="evidence" value="ECO:0007669"/>
    <property type="project" value="TreeGrafter"/>
</dbReference>
<keyword evidence="2" id="KW-0560">Oxidoreductase</keyword>
<dbReference type="PANTHER" id="PTHR44169:SF6">
    <property type="entry name" value="NADPH-DEPENDENT 1-ACYLDIHYDROXYACETONE PHOSPHATE REDUCTASE"/>
    <property type="match status" value="1"/>
</dbReference>
<accession>W9NLC3</accession>
<organism evidence="3">
    <name type="scientific">Fusarium oxysporum f. sp. pisi HDV247</name>
    <dbReference type="NCBI Taxonomy" id="1080344"/>
    <lineage>
        <taxon>Eukaryota</taxon>
        <taxon>Fungi</taxon>
        <taxon>Dikarya</taxon>
        <taxon>Ascomycota</taxon>
        <taxon>Pezizomycotina</taxon>
        <taxon>Sordariomycetes</taxon>
        <taxon>Hypocreomycetidae</taxon>
        <taxon>Hypocreales</taxon>
        <taxon>Nectriaceae</taxon>
        <taxon>Fusarium</taxon>
        <taxon>Fusarium oxysporum species complex</taxon>
    </lineage>
</organism>
<dbReference type="GO" id="GO:0000140">
    <property type="term" value="F:acylglycerone-phosphate reductase (NADP+) activity"/>
    <property type="evidence" value="ECO:0007669"/>
    <property type="project" value="TreeGrafter"/>
</dbReference>
<dbReference type="Gene3D" id="3.40.50.720">
    <property type="entry name" value="NAD(P)-binding Rossmann-like Domain"/>
    <property type="match status" value="2"/>
</dbReference>
<dbReference type="PANTHER" id="PTHR44169">
    <property type="entry name" value="NADPH-DEPENDENT 1-ACYLDIHYDROXYACETONE PHOSPHATE REDUCTASE"/>
    <property type="match status" value="1"/>
</dbReference>
<evidence type="ECO:0000313" key="3">
    <source>
        <dbReference type="EMBL" id="EXA28685.1"/>
    </source>
</evidence>
<dbReference type="GO" id="GO:0005783">
    <property type="term" value="C:endoplasmic reticulum"/>
    <property type="evidence" value="ECO:0007669"/>
    <property type="project" value="TreeGrafter"/>
</dbReference>
<evidence type="ECO:0000256" key="2">
    <source>
        <dbReference type="ARBA" id="ARBA00023002"/>
    </source>
</evidence>